<dbReference type="InterPro" id="IPR011650">
    <property type="entry name" value="Peptidase_M20_dimer"/>
</dbReference>
<dbReference type="Gene3D" id="3.30.70.360">
    <property type="match status" value="1"/>
</dbReference>
<dbReference type="InterPro" id="IPR002933">
    <property type="entry name" value="Peptidase_M20"/>
</dbReference>
<dbReference type="PANTHER" id="PTHR43270">
    <property type="entry name" value="BETA-ALA-HIS DIPEPTIDASE"/>
    <property type="match status" value="1"/>
</dbReference>
<dbReference type="Gene3D" id="3.40.630.10">
    <property type="entry name" value="Zn peptidases"/>
    <property type="match status" value="1"/>
</dbReference>
<keyword evidence="1" id="KW-0645">Protease</keyword>
<dbReference type="NCBIfam" id="NF006053">
    <property type="entry name" value="PRK08201.1"/>
    <property type="match status" value="1"/>
</dbReference>
<proteinExistence type="predicted"/>
<dbReference type="CDD" id="cd05680">
    <property type="entry name" value="M20_dipept_like"/>
    <property type="match status" value="1"/>
</dbReference>
<keyword evidence="3" id="KW-0378">Hydrolase</keyword>
<keyword evidence="2" id="KW-0479">Metal-binding</keyword>
<dbReference type="PANTHER" id="PTHR43270:SF12">
    <property type="entry name" value="SUCCINYL-DIAMINOPIMELATE DESUCCINYLASE"/>
    <property type="match status" value="1"/>
</dbReference>
<organism evidence="5 6">
    <name type="scientific">Paenibacillus bovis</name>
    <dbReference type="NCBI Taxonomy" id="1616788"/>
    <lineage>
        <taxon>Bacteria</taxon>
        <taxon>Bacillati</taxon>
        <taxon>Bacillota</taxon>
        <taxon>Bacilli</taxon>
        <taxon>Bacillales</taxon>
        <taxon>Paenibacillaceae</taxon>
        <taxon>Paenibacillus</taxon>
    </lineage>
</organism>
<dbReference type="NCBIfam" id="NF006579">
    <property type="entry name" value="PRK09104.1"/>
    <property type="match status" value="1"/>
</dbReference>
<name>A0A172ZKF0_9BACL</name>
<reference evidence="5 6" key="2">
    <citation type="journal article" date="2016" name="Int. J. Syst. Evol. Microbiol.">
        <title>Paenibacillus bovis sp. nov., isolated from raw yak (Bos grunniens) milk.</title>
        <authorList>
            <person name="Gao C."/>
            <person name="Han J."/>
            <person name="Liu Z."/>
            <person name="Xu X."/>
            <person name="Hang F."/>
            <person name="Wu Z."/>
        </authorList>
    </citation>
    <scope>NUCLEOTIDE SEQUENCE [LARGE SCALE GENOMIC DNA]</scope>
    <source>
        <strain evidence="5 6">BD3526</strain>
    </source>
</reference>
<dbReference type="OrthoDB" id="9761532at2"/>
<dbReference type="NCBIfam" id="NF005914">
    <property type="entry name" value="PRK07907.1"/>
    <property type="match status" value="1"/>
</dbReference>
<evidence type="ECO:0000256" key="3">
    <source>
        <dbReference type="ARBA" id="ARBA00022801"/>
    </source>
</evidence>
<dbReference type="RefSeq" id="WP_060536188.1">
    <property type="nucleotide sequence ID" value="NZ_CP013023.1"/>
</dbReference>
<dbReference type="EMBL" id="CP013023">
    <property type="protein sequence ID" value="ANF98106.1"/>
    <property type="molecule type" value="Genomic_DNA"/>
</dbReference>
<evidence type="ECO:0000313" key="5">
    <source>
        <dbReference type="EMBL" id="ANF98106.1"/>
    </source>
</evidence>
<dbReference type="Pfam" id="PF01546">
    <property type="entry name" value="Peptidase_M20"/>
    <property type="match status" value="1"/>
</dbReference>
<dbReference type="STRING" id="1616788.AR543_20240"/>
<protein>
    <submittedName>
        <fullName evidence="5">Peptidase M20</fullName>
    </submittedName>
</protein>
<feature type="domain" description="Peptidase M20 dimerisation" evidence="4">
    <location>
        <begin position="192"/>
        <end position="352"/>
    </location>
</feature>
<dbReference type="GO" id="GO:0046872">
    <property type="term" value="F:metal ion binding"/>
    <property type="evidence" value="ECO:0007669"/>
    <property type="project" value="UniProtKB-KW"/>
</dbReference>
<evidence type="ECO:0000256" key="2">
    <source>
        <dbReference type="ARBA" id="ARBA00022723"/>
    </source>
</evidence>
<evidence type="ECO:0000313" key="6">
    <source>
        <dbReference type="Proteomes" id="UP000078148"/>
    </source>
</evidence>
<dbReference type="InterPro" id="IPR051458">
    <property type="entry name" value="Cyt/Met_Dipeptidase"/>
</dbReference>
<evidence type="ECO:0000259" key="4">
    <source>
        <dbReference type="Pfam" id="PF07687"/>
    </source>
</evidence>
<dbReference type="Pfam" id="PF07687">
    <property type="entry name" value="M20_dimer"/>
    <property type="match status" value="1"/>
</dbReference>
<sequence length="451" mass="49059">MSYATYFQENREQHLAELKEWLSIPSISALSEHKPDMLRAAEWLAATLTRAGLENVKVNETAGHPIVTADHLHAPGKPTVLVYGHYDVQPVDPLNLWETPPFEPTIRGDKLFARGATDDKGQVFLHIKAVEAILKQEGSLPVNIKFCIEGEEEISSANLPGFLEANSEALAADAVLISDTSLLERGKPAISTGLRGLCSLEIAINTANTDLHSGSFGGGVPNALHAMVELLATLHDRDGKVLVDGFYDDVLPLSEEMRAEFVKQDFNEQQLQSDLGLEALHGEEGYSFVERVGARPTLELNGVYGGFQGEGTKTVIPKEAHAKITCRLVADQNPQDVLDKIITHLEAVKPNGAKLTITPGEKARAFNIDPSGELLQKAADAYAAVYGTRALFTKDGGSIPIVEEFSRVIAPTVVLMGFGLPDENLHAPNEHFNLENFDKGMLTIVEFLNQV</sequence>
<evidence type="ECO:0000256" key="1">
    <source>
        <dbReference type="ARBA" id="ARBA00022670"/>
    </source>
</evidence>
<keyword evidence="6" id="KW-1185">Reference proteome</keyword>
<dbReference type="GO" id="GO:0008233">
    <property type="term" value="F:peptidase activity"/>
    <property type="evidence" value="ECO:0007669"/>
    <property type="project" value="UniProtKB-KW"/>
</dbReference>
<dbReference type="Proteomes" id="UP000078148">
    <property type="component" value="Chromosome"/>
</dbReference>
<dbReference type="SUPFAM" id="SSF53187">
    <property type="entry name" value="Zn-dependent exopeptidases"/>
    <property type="match status" value="1"/>
</dbReference>
<dbReference type="GO" id="GO:0006508">
    <property type="term" value="P:proteolysis"/>
    <property type="evidence" value="ECO:0007669"/>
    <property type="project" value="UniProtKB-KW"/>
</dbReference>
<accession>A0A172ZKF0</accession>
<gene>
    <name evidence="5" type="ORF">AR543_20240</name>
</gene>
<dbReference type="AlphaFoldDB" id="A0A172ZKF0"/>
<reference evidence="6" key="1">
    <citation type="submission" date="2015-10" db="EMBL/GenBank/DDBJ databases">
        <title>Genome of Paenibacillus bovis sp. nov.</title>
        <authorList>
            <person name="Wu Z."/>
            <person name="Gao C."/>
            <person name="Liu Z."/>
            <person name="Zheng H."/>
        </authorList>
    </citation>
    <scope>NUCLEOTIDE SEQUENCE [LARGE SCALE GENOMIC DNA]</scope>
    <source>
        <strain evidence="6">BD3526</strain>
    </source>
</reference>
<dbReference type="KEGG" id="pbv:AR543_20240"/>